<sequence>MKRRQLVKSVAAGSVLGLGSGIASAEPVLIDPEDLDAIHVVRDGERVRTVENPTMQEFDRLHDEISEDEQVVTPDGTCFPKCCQDCPPDCSSCGCACYCCDTGSNICSCCSQVDNPEQTTCCPDC</sequence>
<gene>
    <name evidence="1" type="ORF">ACFO9K_00510</name>
</gene>
<proteinExistence type="predicted"/>
<evidence type="ECO:0000313" key="1">
    <source>
        <dbReference type="EMBL" id="MFC4822733.1"/>
    </source>
</evidence>
<keyword evidence="2" id="KW-1185">Reference proteome</keyword>
<evidence type="ECO:0008006" key="3">
    <source>
        <dbReference type="Google" id="ProtNLM"/>
    </source>
</evidence>
<dbReference type="EMBL" id="JBHSHT010000001">
    <property type="protein sequence ID" value="MFC4822733.1"/>
    <property type="molecule type" value="Genomic_DNA"/>
</dbReference>
<dbReference type="RefSeq" id="WP_254267746.1">
    <property type="nucleotide sequence ID" value="NZ_CP100400.1"/>
</dbReference>
<reference evidence="1 2" key="1">
    <citation type="journal article" date="2019" name="Int. J. Syst. Evol. Microbiol.">
        <title>The Global Catalogue of Microorganisms (GCM) 10K type strain sequencing project: providing services to taxonomists for standard genome sequencing and annotation.</title>
        <authorList>
            <consortium name="The Broad Institute Genomics Platform"/>
            <consortium name="The Broad Institute Genome Sequencing Center for Infectious Disease"/>
            <person name="Wu L."/>
            <person name="Ma J."/>
        </authorList>
    </citation>
    <scope>NUCLEOTIDE SEQUENCE [LARGE SCALE GENOMIC DNA]</scope>
    <source>
        <strain evidence="1 2">XZYJ18</strain>
    </source>
</reference>
<protein>
    <recommendedName>
        <fullName evidence="3">Twin-arginine translocation signal domain-containing protein</fullName>
    </recommendedName>
</protein>
<dbReference type="Proteomes" id="UP001595945">
    <property type="component" value="Unassembled WGS sequence"/>
</dbReference>
<evidence type="ECO:0000313" key="2">
    <source>
        <dbReference type="Proteomes" id="UP001595945"/>
    </source>
</evidence>
<dbReference type="AlphaFoldDB" id="A0ABD5PWS6"/>
<comment type="caution">
    <text evidence="1">The sequence shown here is derived from an EMBL/GenBank/DDBJ whole genome shotgun (WGS) entry which is preliminary data.</text>
</comment>
<dbReference type="GeneID" id="73046227"/>
<accession>A0ABD5PWS6</accession>
<name>A0ABD5PWS6_9EURY</name>
<organism evidence="1 2">
    <name type="scientific">Halorussus aquaticus</name>
    <dbReference type="NCBI Taxonomy" id="2953748"/>
    <lineage>
        <taxon>Archaea</taxon>
        <taxon>Methanobacteriati</taxon>
        <taxon>Methanobacteriota</taxon>
        <taxon>Stenosarchaea group</taxon>
        <taxon>Halobacteria</taxon>
        <taxon>Halobacteriales</taxon>
        <taxon>Haladaptataceae</taxon>
        <taxon>Halorussus</taxon>
    </lineage>
</organism>